<dbReference type="AlphaFoldDB" id="A0A367FBC1"/>
<accession>A0A367FBC1</accession>
<organism evidence="2 3">
    <name type="scientific">Streptomyces diacarni</name>
    <dbReference type="NCBI Taxonomy" id="2800381"/>
    <lineage>
        <taxon>Bacteria</taxon>
        <taxon>Bacillati</taxon>
        <taxon>Actinomycetota</taxon>
        <taxon>Actinomycetes</taxon>
        <taxon>Kitasatosporales</taxon>
        <taxon>Streptomycetaceae</taxon>
        <taxon>Streptomyces</taxon>
    </lineage>
</organism>
<dbReference type="EMBL" id="QOIN01000028">
    <property type="protein sequence ID" value="RCG27638.1"/>
    <property type="molecule type" value="Genomic_DNA"/>
</dbReference>
<evidence type="ECO:0000313" key="3">
    <source>
        <dbReference type="Proteomes" id="UP000252914"/>
    </source>
</evidence>
<evidence type="ECO:0000256" key="1">
    <source>
        <dbReference type="SAM" id="MobiDB-lite"/>
    </source>
</evidence>
<name>A0A367FBC1_9ACTN</name>
<feature type="compositionally biased region" description="Low complexity" evidence="1">
    <location>
        <begin position="112"/>
        <end position="130"/>
    </location>
</feature>
<dbReference type="Proteomes" id="UP000252914">
    <property type="component" value="Unassembled WGS sequence"/>
</dbReference>
<proteinExistence type="predicted"/>
<evidence type="ECO:0000313" key="2">
    <source>
        <dbReference type="EMBL" id="RCG27638.1"/>
    </source>
</evidence>
<comment type="caution">
    <text evidence="2">The sequence shown here is derived from an EMBL/GenBank/DDBJ whole genome shotgun (WGS) entry which is preliminary data.</text>
</comment>
<keyword evidence="3" id="KW-1185">Reference proteome</keyword>
<gene>
    <name evidence="2" type="ORF">DTL70_04740</name>
</gene>
<protein>
    <submittedName>
        <fullName evidence="2">Uncharacterized protein</fullName>
    </submittedName>
</protein>
<reference evidence="2 3" key="1">
    <citation type="submission" date="2018-06" db="EMBL/GenBank/DDBJ databases">
        <title>Streptomyces reniochalinae sp. nov. and Streptomyces diacarnus sp. nov. from marine sponges.</title>
        <authorList>
            <person name="Li L."/>
        </authorList>
    </citation>
    <scope>NUCLEOTIDE SEQUENCE [LARGE SCALE GENOMIC DNA]</scope>
    <source>
        <strain evidence="2 3">LHW51701</strain>
    </source>
</reference>
<sequence>MTTAAESAKRPGRVTGGAPHRPGAPPRNSAGRSLTFDPRPAGPPGGRSEPPLAGWGPPSCGRSPAGRPTSIPAGPAEHRPAPPATCRRPACPPRLPAPAGARGHLCHDGRRGPPAVRAARTTAVDGRGLG</sequence>
<feature type="region of interest" description="Disordered" evidence="1">
    <location>
        <begin position="1"/>
        <end position="130"/>
    </location>
</feature>